<feature type="region of interest" description="Disordered" evidence="8">
    <location>
        <begin position="150"/>
        <end position="219"/>
    </location>
</feature>
<evidence type="ECO:0000256" key="8">
    <source>
        <dbReference type="SAM" id="MobiDB-lite"/>
    </source>
</evidence>
<dbReference type="SUPFAM" id="SSF160240">
    <property type="entry name" value="Cation efflux protein cytoplasmic domain-like"/>
    <property type="match status" value="1"/>
</dbReference>
<keyword evidence="13" id="KW-1185">Reference proteome</keyword>
<dbReference type="InterPro" id="IPR058533">
    <property type="entry name" value="Cation_efflux_TM"/>
</dbReference>
<dbReference type="OrthoDB" id="29444at2759"/>
<feature type="compositionally biased region" description="Basic and acidic residues" evidence="8">
    <location>
        <begin position="168"/>
        <end position="180"/>
    </location>
</feature>
<dbReference type="InterPro" id="IPR002524">
    <property type="entry name" value="Cation_efflux"/>
</dbReference>
<feature type="domain" description="Cation efflux protein transmembrane" evidence="10">
    <location>
        <begin position="25"/>
        <end position="308"/>
    </location>
</feature>
<dbReference type="EMBL" id="CAIIXF020000006">
    <property type="protein sequence ID" value="CAH1786402.1"/>
    <property type="molecule type" value="Genomic_DNA"/>
</dbReference>
<evidence type="ECO:0000256" key="3">
    <source>
        <dbReference type="ARBA" id="ARBA00022448"/>
    </source>
</evidence>
<evidence type="ECO:0008006" key="14">
    <source>
        <dbReference type="Google" id="ProtNLM"/>
    </source>
</evidence>
<evidence type="ECO:0000256" key="2">
    <source>
        <dbReference type="ARBA" id="ARBA00008873"/>
    </source>
</evidence>
<reference evidence="12" key="1">
    <citation type="submission" date="2022-03" db="EMBL/GenBank/DDBJ databases">
        <authorList>
            <person name="Martin C."/>
        </authorList>
    </citation>
    <scope>NUCLEOTIDE SEQUENCE</scope>
</reference>
<keyword evidence="4 9" id="KW-0812">Transmembrane</keyword>
<dbReference type="PANTHER" id="PTHR45820">
    <property type="entry name" value="FI23527P1"/>
    <property type="match status" value="1"/>
</dbReference>
<dbReference type="GO" id="GO:0006882">
    <property type="term" value="P:intracellular zinc ion homeostasis"/>
    <property type="evidence" value="ECO:0007669"/>
    <property type="project" value="TreeGrafter"/>
</dbReference>
<dbReference type="Pfam" id="PF01545">
    <property type="entry name" value="Cation_efflux"/>
    <property type="match status" value="1"/>
</dbReference>
<evidence type="ECO:0000313" key="12">
    <source>
        <dbReference type="EMBL" id="CAH1786402.1"/>
    </source>
</evidence>
<feature type="transmembrane region" description="Helical" evidence="9">
    <location>
        <begin position="21"/>
        <end position="41"/>
    </location>
</feature>
<dbReference type="InterPro" id="IPR027469">
    <property type="entry name" value="Cation_efflux_TMD_sf"/>
</dbReference>
<keyword evidence="7 9" id="KW-0472">Membrane</keyword>
<evidence type="ECO:0000256" key="6">
    <source>
        <dbReference type="ARBA" id="ARBA00022989"/>
    </source>
</evidence>
<dbReference type="Pfam" id="PF16916">
    <property type="entry name" value="ZT_dimer"/>
    <property type="match status" value="1"/>
</dbReference>
<evidence type="ECO:0000256" key="1">
    <source>
        <dbReference type="ARBA" id="ARBA00004141"/>
    </source>
</evidence>
<dbReference type="GO" id="GO:0010312">
    <property type="term" value="P:detoxification of zinc ion"/>
    <property type="evidence" value="ECO:0007669"/>
    <property type="project" value="TreeGrafter"/>
</dbReference>
<feature type="transmembrane region" description="Helical" evidence="9">
    <location>
        <begin position="248"/>
        <end position="271"/>
    </location>
</feature>
<keyword evidence="3" id="KW-0813">Transport</keyword>
<feature type="transmembrane region" description="Helical" evidence="9">
    <location>
        <begin position="121"/>
        <end position="142"/>
    </location>
</feature>
<organism evidence="12 13">
    <name type="scientific">Owenia fusiformis</name>
    <name type="common">Polychaete worm</name>
    <dbReference type="NCBI Taxonomy" id="6347"/>
    <lineage>
        <taxon>Eukaryota</taxon>
        <taxon>Metazoa</taxon>
        <taxon>Spiralia</taxon>
        <taxon>Lophotrochozoa</taxon>
        <taxon>Annelida</taxon>
        <taxon>Polychaeta</taxon>
        <taxon>Sedentaria</taxon>
        <taxon>Canalipalpata</taxon>
        <taxon>Sabellida</taxon>
        <taxon>Oweniida</taxon>
        <taxon>Oweniidae</taxon>
        <taxon>Owenia</taxon>
    </lineage>
</organism>
<name>A0A8S4P1E8_OWEFU</name>
<evidence type="ECO:0000256" key="7">
    <source>
        <dbReference type="ARBA" id="ARBA00023136"/>
    </source>
</evidence>
<dbReference type="GO" id="GO:0016020">
    <property type="term" value="C:membrane"/>
    <property type="evidence" value="ECO:0007669"/>
    <property type="project" value="UniProtKB-SubCell"/>
</dbReference>
<keyword evidence="6 9" id="KW-1133">Transmembrane helix</keyword>
<dbReference type="InterPro" id="IPR036837">
    <property type="entry name" value="Cation_efflux_CTD_sf"/>
</dbReference>
<gene>
    <name evidence="12" type="ORF">OFUS_LOCUS12309</name>
</gene>
<accession>A0A8S4P1E8</accession>
<comment type="similarity">
    <text evidence="2">Belongs to the cation diffusion facilitator (CDF) transporter (TC 2.A.4) family. SLC30A subfamily.</text>
</comment>
<protein>
    <recommendedName>
        <fullName evidence="14">Zinc transporter 1</fullName>
    </recommendedName>
</protein>
<dbReference type="GO" id="GO:0005385">
    <property type="term" value="F:zinc ion transmembrane transporter activity"/>
    <property type="evidence" value="ECO:0007669"/>
    <property type="project" value="TreeGrafter"/>
</dbReference>
<feature type="transmembrane region" description="Helical" evidence="9">
    <location>
        <begin position="283"/>
        <end position="300"/>
    </location>
</feature>
<evidence type="ECO:0000256" key="5">
    <source>
        <dbReference type="ARBA" id="ARBA00022833"/>
    </source>
</evidence>
<dbReference type="Gene3D" id="1.20.1510.10">
    <property type="entry name" value="Cation efflux protein transmembrane domain"/>
    <property type="match status" value="1"/>
</dbReference>
<proteinExistence type="inferred from homology"/>
<feature type="compositionally biased region" description="Gly residues" evidence="8">
    <location>
        <begin position="151"/>
        <end position="166"/>
    </location>
</feature>
<dbReference type="InterPro" id="IPR027470">
    <property type="entry name" value="Cation_efflux_CTD"/>
</dbReference>
<sequence>ATFNMANPPKTHPLKTKTCRISTMLTLTATYFLVEIIVGYITNSLALIGDSFHMLSDVVALVIGLASVRISKWQTEKNTYGWARAEVLGAVVNAVFLIALTFSIFIEALKRLIMIEKIDDPQLLLIVGGVGLVVNLLGLVLFSGHAHGHSHGGGGGHGHSHGGGGGDNEDHGHSHDDSNHGHAHNGHTHNSNNDSDCESASTKDPMCQNGSPAGLENVSLSTETITKSQKKLQKKKAKNSAQLNMRGVFLHVMGDALGSVIVIISALVIWFGNGDWKYYLDPVMSILLVLIILSTTIPLLKESAMILLQTVPTHLKAKDIQTKLIQKVEGVLGVHEFHIWQLSGNRIIASAHIRCRSLNEYMKIAGKVKEFFHHEGIHSTTIQPEFAETWHDEPDRQQVDKCLIQCGSDCDLYKCCGAKHKAKCEASKDEATTEDITPGPQQALLNQITEDDTMINSTERLQRAVEGSTIWSYLMRSPDQNSGQEGAELQDV</sequence>
<evidence type="ECO:0000256" key="9">
    <source>
        <dbReference type="SAM" id="Phobius"/>
    </source>
</evidence>
<feature type="domain" description="Cation efflux protein cytoplasmic" evidence="11">
    <location>
        <begin position="323"/>
        <end position="385"/>
    </location>
</feature>
<dbReference type="NCBIfam" id="TIGR01297">
    <property type="entry name" value="CDF"/>
    <property type="match status" value="1"/>
</dbReference>
<evidence type="ECO:0000256" key="4">
    <source>
        <dbReference type="ARBA" id="ARBA00022692"/>
    </source>
</evidence>
<feature type="transmembrane region" description="Helical" evidence="9">
    <location>
        <begin position="87"/>
        <end position="109"/>
    </location>
</feature>
<keyword evidence="5" id="KW-0862">Zinc</keyword>
<dbReference type="SUPFAM" id="SSF161111">
    <property type="entry name" value="Cation efflux protein transmembrane domain-like"/>
    <property type="match status" value="1"/>
</dbReference>
<comment type="caution">
    <text evidence="12">The sequence shown here is derived from an EMBL/GenBank/DDBJ whole genome shotgun (WGS) entry which is preliminary data.</text>
</comment>
<evidence type="ECO:0000313" key="13">
    <source>
        <dbReference type="Proteomes" id="UP000749559"/>
    </source>
</evidence>
<dbReference type="AlphaFoldDB" id="A0A8S4P1E8"/>
<comment type="subcellular location">
    <subcellularLocation>
        <location evidence="1">Membrane</location>
        <topology evidence="1">Multi-pass membrane protein</topology>
    </subcellularLocation>
</comment>
<evidence type="ECO:0000259" key="10">
    <source>
        <dbReference type="Pfam" id="PF01545"/>
    </source>
</evidence>
<dbReference type="PANTHER" id="PTHR45820:SF4">
    <property type="entry name" value="ZINC TRANSPORTER 63C, ISOFORM F"/>
    <property type="match status" value="1"/>
</dbReference>
<evidence type="ECO:0000259" key="11">
    <source>
        <dbReference type="Pfam" id="PF16916"/>
    </source>
</evidence>
<feature type="non-terminal residue" evidence="12">
    <location>
        <position position="1"/>
    </location>
</feature>
<dbReference type="Proteomes" id="UP000749559">
    <property type="component" value="Unassembled WGS sequence"/>
</dbReference>